<proteinExistence type="predicted"/>
<dbReference type="OrthoDB" id="6367860at2759"/>
<dbReference type="PANTHER" id="PTHR45710:SF26">
    <property type="entry name" value="RH26557P"/>
    <property type="match status" value="1"/>
</dbReference>
<dbReference type="InterPro" id="IPR001304">
    <property type="entry name" value="C-type_lectin-like"/>
</dbReference>
<organism evidence="1">
    <name type="scientific">Cyprideis torosa</name>
    <dbReference type="NCBI Taxonomy" id="163714"/>
    <lineage>
        <taxon>Eukaryota</taxon>
        <taxon>Metazoa</taxon>
        <taxon>Ecdysozoa</taxon>
        <taxon>Arthropoda</taxon>
        <taxon>Crustacea</taxon>
        <taxon>Oligostraca</taxon>
        <taxon>Ostracoda</taxon>
        <taxon>Podocopa</taxon>
        <taxon>Podocopida</taxon>
        <taxon>Cytherocopina</taxon>
        <taxon>Cytheroidea</taxon>
        <taxon>Cytherideidae</taxon>
        <taxon>Cyprideis</taxon>
    </lineage>
</organism>
<accession>A0A7R8WU06</accession>
<sequence length="321" mass="35026">MHSLLFGLFLALASVATTIDGTLDLPSNERRTIPIYDGQCDNPFTPVEGSLCYFLSYDQMETDWLSAQMVCSWLHPNGRLAEFETSEELVHATLFLFNDNGNATRPWAAPGPWIGAIELADSNEFVWASSNSSIEATNWSPSRPNSPTFGDGVALDVANFFEWIDLSNATEAPILCEIPSNPSEVLCPEGFFSLGDSCYAVFDNGTYLRWDEAQTFCGSLAAGGRLVELENAEEITRLKDHLKGNGYECDWGYWIGGEEVGDTNTFAWASTGQWIGDSDWAPGYPNDSGSGDAIGLYCGSNCKSSPSALVSLPLRLSQRVN</sequence>
<dbReference type="Gene3D" id="3.10.100.10">
    <property type="entry name" value="Mannose-Binding Protein A, subunit A"/>
    <property type="match status" value="2"/>
</dbReference>
<dbReference type="PROSITE" id="PS50041">
    <property type="entry name" value="C_TYPE_LECTIN_2"/>
    <property type="match status" value="2"/>
</dbReference>
<dbReference type="InterPro" id="IPR050828">
    <property type="entry name" value="C-type_lectin/matrix_domain"/>
</dbReference>
<reference evidence="1" key="1">
    <citation type="submission" date="2020-11" db="EMBL/GenBank/DDBJ databases">
        <authorList>
            <person name="Tran Van P."/>
        </authorList>
    </citation>
    <scope>NUCLEOTIDE SEQUENCE</scope>
</reference>
<dbReference type="InterPro" id="IPR016187">
    <property type="entry name" value="CTDL_fold"/>
</dbReference>
<protein>
    <submittedName>
        <fullName evidence="1">Uncharacterized protein</fullName>
    </submittedName>
</protein>
<dbReference type="EMBL" id="OB671272">
    <property type="protein sequence ID" value="CAD7235117.1"/>
    <property type="molecule type" value="Genomic_DNA"/>
</dbReference>
<evidence type="ECO:0000313" key="1">
    <source>
        <dbReference type="EMBL" id="CAD7235117.1"/>
    </source>
</evidence>
<dbReference type="AlphaFoldDB" id="A0A7R8WU06"/>
<dbReference type="InterPro" id="IPR016186">
    <property type="entry name" value="C-type_lectin-like/link_sf"/>
</dbReference>
<dbReference type="PANTHER" id="PTHR45710">
    <property type="entry name" value="C-TYPE LECTIN DOMAIN-CONTAINING PROTEIN 180"/>
    <property type="match status" value="1"/>
</dbReference>
<dbReference type="CDD" id="cd00037">
    <property type="entry name" value="CLECT"/>
    <property type="match status" value="2"/>
</dbReference>
<name>A0A7R8WU06_9CRUS</name>
<dbReference type="SMART" id="SM00034">
    <property type="entry name" value="CLECT"/>
    <property type="match status" value="2"/>
</dbReference>
<gene>
    <name evidence="1" type="ORF">CTOB1V02_LOCUS12933</name>
</gene>
<dbReference type="SUPFAM" id="SSF56436">
    <property type="entry name" value="C-type lectin-like"/>
    <property type="match status" value="2"/>
</dbReference>